<keyword evidence="13" id="KW-1185">Reference proteome</keyword>
<feature type="domain" description="Histidine kinase/HSP90-like ATPase" evidence="10">
    <location>
        <begin position="306"/>
        <end position="401"/>
    </location>
</feature>
<keyword evidence="9" id="KW-0472">Membrane</keyword>
<dbReference type="Proteomes" id="UP001156398">
    <property type="component" value="Unassembled WGS sequence"/>
</dbReference>
<evidence type="ECO:0000256" key="5">
    <source>
        <dbReference type="ARBA" id="ARBA00022741"/>
    </source>
</evidence>
<evidence type="ECO:0000256" key="7">
    <source>
        <dbReference type="ARBA" id="ARBA00022840"/>
    </source>
</evidence>
<proteinExistence type="predicted"/>
<dbReference type="GO" id="GO:0016301">
    <property type="term" value="F:kinase activity"/>
    <property type="evidence" value="ECO:0007669"/>
    <property type="project" value="UniProtKB-KW"/>
</dbReference>
<name>A0ABT6W6K9_9ACTN</name>
<dbReference type="InterPro" id="IPR050482">
    <property type="entry name" value="Sensor_HK_TwoCompSys"/>
</dbReference>
<feature type="transmembrane region" description="Helical" evidence="9">
    <location>
        <begin position="89"/>
        <end position="110"/>
    </location>
</feature>
<evidence type="ECO:0000256" key="1">
    <source>
        <dbReference type="ARBA" id="ARBA00000085"/>
    </source>
</evidence>
<evidence type="ECO:0000313" key="13">
    <source>
        <dbReference type="Proteomes" id="UP001156398"/>
    </source>
</evidence>
<dbReference type="InterPro" id="IPR003594">
    <property type="entry name" value="HATPase_dom"/>
</dbReference>
<dbReference type="Pfam" id="PF07730">
    <property type="entry name" value="HisKA_3"/>
    <property type="match status" value="1"/>
</dbReference>
<feature type="transmembrane region" description="Helical" evidence="9">
    <location>
        <begin position="156"/>
        <end position="174"/>
    </location>
</feature>
<keyword evidence="5" id="KW-0547">Nucleotide-binding</keyword>
<feature type="transmembrane region" description="Helical" evidence="9">
    <location>
        <begin position="64"/>
        <end position="82"/>
    </location>
</feature>
<feature type="domain" description="Signal transduction histidine kinase subgroup 3 dimerisation and phosphoacceptor" evidence="11">
    <location>
        <begin position="204"/>
        <end position="269"/>
    </location>
</feature>
<evidence type="ECO:0000313" key="12">
    <source>
        <dbReference type="EMBL" id="MDI5966383.1"/>
    </source>
</evidence>
<dbReference type="CDD" id="cd16917">
    <property type="entry name" value="HATPase_UhpB-NarQ-NarX-like"/>
    <property type="match status" value="1"/>
</dbReference>
<gene>
    <name evidence="12" type="ORF">POF43_027275</name>
</gene>
<dbReference type="PANTHER" id="PTHR24421:SF10">
    <property type="entry name" value="NITRATE_NITRITE SENSOR PROTEIN NARQ"/>
    <property type="match status" value="1"/>
</dbReference>
<accession>A0ABT6W6K9</accession>
<evidence type="ECO:0000256" key="6">
    <source>
        <dbReference type="ARBA" id="ARBA00022777"/>
    </source>
</evidence>
<dbReference type="Pfam" id="PF02518">
    <property type="entry name" value="HATPase_c"/>
    <property type="match status" value="1"/>
</dbReference>
<organism evidence="12 13">
    <name type="scientific">Streptantibioticus silvisoli</name>
    <dbReference type="NCBI Taxonomy" id="2705255"/>
    <lineage>
        <taxon>Bacteria</taxon>
        <taxon>Bacillati</taxon>
        <taxon>Actinomycetota</taxon>
        <taxon>Actinomycetes</taxon>
        <taxon>Kitasatosporales</taxon>
        <taxon>Streptomycetaceae</taxon>
        <taxon>Streptantibioticus</taxon>
    </lineage>
</organism>
<keyword evidence="8" id="KW-0902">Two-component regulatory system</keyword>
<evidence type="ECO:0000256" key="3">
    <source>
        <dbReference type="ARBA" id="ARBA00022553"/>
    </source>
</evidence>
<dbReference type="SUPFAM" id="SSF55874">
    <property type="entry name" value="ATPase domain of HSP90 chaperone/DNA topoisomerase II/histidine kinase"/>
    <property type="match status" value="1"/>
</dbReference>
<sequence>MTSAAEGVVLEREFWTAWPSQEALSRSYRRSTHRWMSLVMRLLILAALFGGTFAQGGFATRHPVAVIASGLLAAGSVVVLVRCTLLNRVAYSVAILLLLLGGAFAARSVQMDFAATVLWCGSAVIGMQRLPLGVAVPLNGIALGAYAAFGTRHGGWATLLATLGLGLVGYVLRLDAESRGSMQRLLRQERAARVAEAETAALRERGRIAREIHDVLAHSLSAQLVHLEAARLLIERGGERDDVLERVVAARRMARQGLAETRQALSALRGEMTSAEEFLRELVESEGAGLQVEGDQRHLPAEAGQAVRRVAQEAMTNVRKHARGAKVAVRLQYHTKEVELEVRDFGGRPVDNSGSEPVDNELGVSGSGYGLLGMRERAELLGGTLEAGPVEEGFVVRLRVPA</sequence>
<evidence type="ECO:0000256" key="2">
    <source>
        <dbReference type="ARBA" id="ARBA00012438"/>
    </source>
</evidence>
<dbReference type="InterPro" id="IPR036890">
    <property type="entry name" value="HATPase_C_sf"/>
</dbReference>
<feature type="transmembrane region" description="Helical" evidence="9">
    <location>
        <begin position="38"/>
        <end position="58"/>
    </location>
</feature>
<dbReference type="EMBL" id="JAAGKO020000051">
    <property type="protein sequence ID" value="MDI5966383.1"/>
    <property type="molecule type" value="Genomic_DNA"/>
</dbReference>
<evidence type="ECO:0000256" key="9">
    <source>
        <dbReference type="SAM" id="Phobius"/>
    </source>
</evidence>
<keyword evidence="3" id="KW-0597">Phosphoprotein</keyword>
<comment type="caution">
    <text evidence="12">The sequence shown here is derived from an EMBL/GenBank/DDBJ whole genome shotgun (WGS) entry which is preliminary data.</text>
</comment>
<keyword evidence="9" id="KW-0812">Transmembrane</keyword>
<protein>
    <recommendedName>
        <fullName evidence="2">histidine kinase</fullName>
        <ecNumber evidence="2">2.7.13.3</ecNumber>
    </recommendedName>
</protein>
<evidence type="ECO:0000256" key="8">
    <source>
        <dbReference type="ARBA" id="ARBA00023012"/>
    </source>
</evidence>
<evidence type="ECO:0000259" key="10">
    <source>
        <dbReference type="Pfam" id="PF02518"/>
    </source>
</evidence>
<keyword evidence="7" id="KW-0067">ATP-binding</keyword>
<dbReference type="EC" id="2.7.13.3" evidence="2"/>
<dbReference type="InterPro" id="IPR011712">
    <property type="entry name" value="Sig_transdc_His_kin_sub3_dim/P"/>
</dbReference>
<evidence type="ECO:0000256" key="4">
    <source>
        <dbReference type="ARBA" id="ARBA00022679"/>
    </source>
</evidence>
<dbReference type="Gene3D" id="3.30.565.10">
    <property type="entry name" value="Histidine kinase-like ATPase, C-terminal domain"/>
    <property type="match status" value="1"/>
</dbReference>
<feature type="transmembrane region" description="Helical" evidence="9">
    <location>
        <begin position="130"/>
        <end position="149"/>
    </location>
</feature>
<keyword evidence="4" id="KW-0808">Transferase</keyword>
<dbReference type="Gene3D" id="1.20.5.1930">
    <property type="match status" value="1"/>
</dbReference>
<reference evidence="12 13" key="1">
    <citation type="submission" date="2023-05" db="EMBL/GenBank/DDBJ databases">
        <title>Streptantibioticus silvisoli sp. nov., acidotolerant actinomycetes 1 from pine litter.</title>
        <authorList>
            <person name="Swiecimska M."/>
            <person name="Golinska P."/>
            <person name="Sangal V."/>
            <person name="Wachnowicz B."/>
            <person name="Goodfellow M."/>
        </authorList>
    </citation>
    <scope>NUCLEOTIDE SEQUENCE [LARGE SCALE GENOMIC DNA]</scope>
    <source>
        <strain evidence="12 13">SL54</strain>
    </source>
</reference>
<dbReference type="PANTHER" id="PTHR24421">
    <property type="entry name" value="NITRATE/NITRITE SENSOR PROTEIN NARX-RELATED"/>
    <property type="match status" value="1"/>
</dbReference>
<evidence type="ECO:0000259" key="11">
    <source>
        <dbReference type="Pfam" id="PF07730"/>
    </source>
</evidence>
<keyword evidence="6 12" id="KW-0418">Kinase</keyword>
<keyword evidence="9" id="KW-1133">Transmembrane helix</keyword>
<comment type="catalytic activity">
    <reaction evidence="1">
        <text>ATP + protein L-histidine = ADP + protein N-phospho-L-histidine.</text>
        <dbReference type="EC" id="2.7.13.3"/>
    </reaction>
</comment>